<comment type="caution">
    <text evidence="2">The sequence shown here is derived from an EMBL/GenBank/DDBJ whole genome shotgun (WGS) entry which is preliminary data.</text>
</comment>
<dbReference type="PANTHER" id="PTHR12155:SF41">
    <property type="entry name" value="SCHLAFEN ALBA-2 DOMAIN-CONTAINING PROTEIN"/>
    <property type="match status" value="1"/>
</dbReference>
<organism evidence="2">
    <name type="scientific">Hexamita inflata</name>
    <dbReference type="NCBI Taxonomy" id="28002"/>
    <lineage>
        <taxon>Eukaryota</taxon>
        <taxon>Metamonada</taxon>
        <taxon>Diplomonadida</taxon>
        <taxon>Hexamitidae</taxon>
        <taxon>Hexamitinae</taxon>
        <taxon>Hexamita</taxon>
    </lineage>
</organism>
<gene>
    <name evidence="2" type="ORF">HINF_LOCUS39010</name>
    <name evidence="3" type="ORF">HINF_LOCUS45776</name>
</gene>
<reference evidence="2" key="1">
    <citation type="submission" date="2023-06" db="EMBL/GenBank/DDBJ databases">
        <authorList>
            <person name="Kurt Z."/>
        </authorList>
    </citation>
    <scope>NUCLEOTIDE SEQUENCE</scope>
</reference>
<dbReference type="EMBL" id="CATOUU010000823">
    <property type="protein sequence ID" value="CAI9951365.1"/>
    <property type="molecule type" value="Genomic_DNA"/>
</dbReference>
<dbReference type="InterPro" id="IPR027417">
    <property type="entry name" value="P-loop_NTPase"/>
</dbReference>
<reference evidence="3 4" key="2">
    <citation type="submission" date="2024-07" db="EMBL/GenBank/DDBJ databases">
        <authorList>
            <person name="Akdeniz Z."/>
        </authorList>
    </citation>
    <scope>NUCLEOTIDE SEQUENCE [LARGE SCALE GENOMIC DNA]</scope>
</reference>
<keyword evidence="4" id="KW-1185">Reference proteome</keyword>
<dbReference type="SUPFAM" id="SSF52540">
    <property type="entry name" value="P-loop containing nucleoside triphosphate hydrolases"/>
    <property type="match status" value="1"/>
</dbReference>
<dbReference type="PANTHER" id="PTHR12155">
    <property type="entry name" value="SCHLAFEN"/>
    <property type="match status" value="1"/>
</dbReference>
<protein>
    <submittedName>
        <fullName evidence="2">AAA-4 domain protein</fullName>
    </submittedName>
    <submittedName>
        <fullName evidence="3">AAA-4_domain protein</fullName>
    </submittedName>
</protein>
<dbReference type="InterPro" id="IPR038461">
    <property type="entry name" value="Schlafen_AlbA_2_dom_sf"/>
</dbReference>
<dbReference type="Proteomes" id="UP001642409">
    <property type="component" value="Unassembled WGS sequence"/>
</dbReference>
<proteinExistence type="predicted"/>
<feature type="domain" description="Schlafen AlbA-2" evidence="1">
    <location>
        <begin position="23"/>
        <end position="125"/>
    </location>
</feature>
<sequence>MDYQQFKKIPSQLRYGEKLPLEENKEVEFKAVQETKKPLEVIQKYLKDYLNAFLNSHGGSIWFGIEDDGTIRGLYLTLKERDECRLSIDTLCNTFVPQVDNSLTRLDLIPVNMLINEIDQTRFQPTDIDSSTGFTCKAVAVHSQKPLERVVVVASILPGISPVYFTSKLHDMAWMRRDGGIVKMSQDVIVQRITQGRRIEQSEKFEESSFLGRRELIQQCMRFFAGNEAPTKVLVLYGLISVGKSHLCEYLRQKIVSDRKLFSICPQIFQVDMKGTVERHTSLNDALIQLIRSMRPQYDLSFISTDEPSTSYTSNTASTRMMTNFSFGPSCFTQDFDSPLASSGVKTNKYTQQLLNIYQNIINELPFSVIILENVGKPQVAAKLIPAGANSIVICTSRKSTALDIFIQGPAVRYLELNVPPLSDTEGAMLVLQQLPQTEFEEAQNIARLCSGLPQVIKILCANCKQFGVEPRALILKLQQVTPQMRLKQLSPQLFAILSNLTPRQIFTLSKLSLFPSLFSDDAACAILGSSKIERVFSEGGDEFDDVINLGLIDKVQPPCFGLRMNVWWRVASAIRDFCFKNVEKSCIQGVLDRYVLYFQQLITNLREQAELFLGVGDQKLSEQSPFKKYVQRQAPVQQVYELFLTYSPCFEVLLKIIKLQLSDPRPTTRGKGMERGLKIIEHISAFGKQFQESMQTLFDEVNQGVRTGMKVEKVQMDEIDLDYKLWCQLFI</sequence>
<evidence type="ECO:0000259" key="1">
    <source>
        <dbReference type="Pfam" id="PF04326"/>
    </source>
</evidence>
<evidence type="ECO:0000313" key="3">
    <source>
        <dbReference type="EMBL" id="CAL6053920.1"/>
    </source>
</evidence>
<dbReference type="Gene3D" id="3.40.50.300">
    <property type="entry name" value="P-loop containing nucleotide triphosphate hydrolases"/>
    <property type="match status" value="1"/>
</dbReference>
<dbReference type="AlphaFoldDB" id="A0AA86QGS2"/>
<dbReference type="InterPro" id="IPR007421">
    <property type="entry name" value="Schlafen_AlbA_2_dom"/>
</dbReference>
<evidence type="ECO:0000313" key="4">
    <source>
        <dbReference type="Proteomes" id="UP001642409"/>
    </source>
</evidence>
<dbReference type="InterPro" id="IPR029684">
    <property type="entry name" value="Schlafen"/>
</dbReference>
<dbReference type="EMBL" id="CAXDID020000199">
    <property type="protein sequence ID" value="CAL6053920.1"/>
    <property type="molecule type" value="Genomic_DNA"/>
</dbReference>
<dbReference type="Pfam" id="PF04326">
    <property type="entry name" value="SLFN_AlbA_2"/>
    <property type="match status" value="1"/>
</dbReference>
<evidence type="ECO:0000313" key="2">
    <source>
        <dbReference type="EMBL" id="CAI9951365.1"/>
    </source>
</evidence>
<accession>A0AA86QGS2</accession>
<name>A0AA86QGS2_9EUKA</name>
<dbReference type="Gene3D" id="3.30.950.30">
    <property type="entry name" value="Schlafen, AAA domain"/>
    <property type="match status" value="1"/>
</dbReference>